<dbReference type="Proteomes" id="UP001140949">
    <property type="component" value="Unassembled WGS sequence"/>
</dbReference>
<name>A0AAX6GZ84_IRIPA</name>
<dbReference type="AlphaFoldDB" id="A0AAX6GZ84"/>
<organism evidence="1 2">
    <name type="scientific">Iris pallida</name>
    <name type="common">Sweet iris</name>
    <dbReference type="NCBI Taxonomy" id="29817"/>
    <lineage>
        <taxon>Eukaryota</taxon>
        <taxon>Viridiplantae</taxon>
        <taxon>Streptophyta</taxon>
        <taxon>Embryophyta</taxon>
        <taxon>Tracheophyta</taxon>
        <taxon>Spermatophyta</taxon>
        <taxon>Magnoliopsida</taxon>
        <taxon>Liliopsida</taxon>
        <taxon>Asparagales</taxon>
        <taxon>Iridaceae</taxon>
        <taxon>Iridoideae</taxon>
        <taxon>Irideae</taxon>
        <taxon>Iris</taxon>
    </lineage>
</organism>
<dbReference type="EMBL" id="JANAVB010014762">
    <property type="protein sequence ID" value="KAJ6834069.1"/>
    <property type="molecule type" value="Genomic_DNA"/>
</dbReference>
<evidence type="ECO:0000313" key="1">
    <source>
        <dbReference type="EMBL" id="KAJ6834069.1"/>
    </source>
</evidence>
<protein>
    <submittedName>
        <fullName evidence="1">Ninja-family protein AFP3-like</fullName>
    </submittedName>
</protein>
<keyword evidence="2" id="KW-1185">Reference proteome</keyword>
<reference evidence="1" key="2">
    <citation type="submission" date="2023-04" db="EMBL/GenBank/DDBJ databases">
        <authorList>
            <person name="Bruccoleri R.E."/>
            <person name="Oakeley E.J."/>
            <person name="Faust A.-M."/>
            <person name="Dessus-Babus S."/>
            <person name="Altorfer M."/>
            <person name="Burckhardt D."/>
            <person name="Oertli M."/>
            <person name="Naumann U."/>
            <person name="Petersen F."/>
            <person name="Wong J."/>
        </authorList>
    </citation>
    <scope>NUCLEOTIDE SEQUENCE</scope>
    <source>
        <strain evidence="1">GSM-AAB239-AS_SAM_17_03QT</strain>
        <tissue evidence="1">Leaf</tissue>
    </source>
</reference>
<reference evidence="1" key="1">
    <citation type="journal article" date="2023" name="GigaByte">
        <title>Genome assembly of the bearded iris, Iris pallida Lam.</title>
        <authorList>
            <person name="Bruccoleri R.E."/>
            <person name="Oakeley E.J."/>
            <person name="Faust A.M.E."/>
            <person name="Altorfer M."/>
            <person name="Dessus-Babus S."/>
            <person name="Burckhardt D."/>
            <person name="Oertli M."/>
            <person name="Naumann U."/>
            <person name="Petersen F."/>
            <person name="Wong J."/>
        </authorList>
    </citation>
    <scope>NUCLEOTIDE SEQUENCE</scope>
    <source>
        <strain evidence="1">GSM-AAB239-AS_SAM_17_03QT</strain>
    </source>
</reference>
<accession>A0AAX6GZ84</accession>
<proteinExistence type="predicted"/>
<comment type="caution">
    <text evidence="1">The sequence shown here is derived from an EMBL/GenBank/DDBJ whole genome shotgun (WGS) entry which is preliminary data.</text>
</comment>
<evidence type="ECO:0000313" key="2">
    <source>
        <dbReference type="Proteomes" id="UP001140949"/>
    </source>
</evidence>
<sequence>MKKSRKKNRWRTGNKKNLRRIIRTGGKKEEGGREGEEEWTGKYLNYPSMRFLLSVVDTWLRNGVVVTWQKMGFFFVVVANLDEHVEDVVSRRWFRWKLAVVQLIDTCP</sequence>
<gene>
    <name evidence="1" type="ORF">M6B38_339270</name>
</gene>